<reference evidence="1" key="1">
    <citation type="submission" date="2015-01" db="EMBL/GenBank/DDBJ databases">
        <authorList>
            <person name="Durling Mikael"/>
        </authorList>
    </citation>
    <scope>NUCLEOTIDE SEQUENCE</scope>
</reference>
<sequence>MPASRRRRGSPRGRRRQGYNRIHRSRWRWAWCRAPRQRAERPL</sequence>
<name>A0A0B7KDG5_BIOOC</name>
<evidence type="ECO:0000313" key="1">
    <source>
        <dbReference type="EMBL" id="CEO52741.1"/>
    </source>
</evidence>
<gene>
    <name evidence="1" type="ORF">BN869_000008799_1</name>
</gene>
<proteinExistence type="predicted"/>
<organism evidence="1">
    <name type="scientific">Bionectria ochroleuca</name>
    <name type="common">Gliocladium roseum</name>
    <dbReference type="NCBI Taxonomy" id="29856"/>
    <lineage>
        <taxon>Eukaryota</taxon>
        <taxon>Fungi</taxon>
        <taxon>Dikarya</taxon>
        <taxon>Ascomycota</taxon>
        <taxon>Pezizomycotina</taxon>
        <taxon>Sordariomycetes</taxon>
        <taxon>Hypocreomycetidae</taxon>
        <taxon>Hypocreales</taxon>
        <taxon>Bionectriaceae</taxon>
        <taxon>Clonostachys</taxon>
    </lineage>
</organism>
<accession>A0A0B7KDG5</accession>
<dbReference type="AlphaFoldDB" id="A0A0B7KDG5"/>
<protein>
    <submittedName>
        <fullName evidence="1">Uncharacterized protein</fullName>
    </submittedName>
</protein>
<dbReference type="EMBL" id="CDPU01000030">
    <property type="protein sequence ID" value="CEO52741.1"/>
    <property type="molecule type" value="Genomic_DNA"/>
</dbReference>